<protein>
    <recommendedName>
        <fullName evidence="2">DUF2007 domain-containing protein</fullName>
    </recommendedName>
</protein>
<dbReference type="InterPro" id="IPR018551">
    <property type="entry name" value="DUF2007"/>
</dbReference>
<accession>A0A0B5FL86</accession>
<dbReference type="EMBL" id="CP010311">
    <property type="protein sequence ID" value="AJF05419.1"/>
    <property type="molecule type" value="Genomic_DNA"/>
</dbReference>
<dbReference type="OrthoDB" id="9814654at2"/>
<evidence type="ECO:0000313" key="3">
    <source>
        <dbReference type="EMBL" id="AJF05419.1"/>
    </source>
</evidence>
<evidence type="ECO:0000259" key="2">
    <source>
        <dbReference type="Pfam" id="PF09413"/>
    </source>
</evidence>
<reference evidence="3 4" key="1">
    <citation type="journal article" date="2015" name="Genome Announc.">
        <title>Genomes of Geoalkalibacter ferrihydriticus Z-0531T and Geoalkalibacter subterraneus Red1T, Two Haloalkaliphilic Metal-Reducing Deltaproteobacteria.</title>
        <authorList>
            <person name="Badalamenti J.P."/>
            <person name="Krajmalnik-Brown R."/>
            <person name="Torres C.I."/>
            <person name="Bond D.R."/>
        </authorList>
    </citation>
    <scope>NUCLEOTIDE SEQUENCE [LARGE SCALE GENOMIC DNA]</scope>
    <source>
        <strain evidence="3 4">Red1</strain>
    </source>
</reference>
<proteinExistence type="predicted"/>
<keyword evidence="4" id="KW-1185">Reference proteome</keyword>
<evidence type="ECO:0000256" key="1">
    <source>
        <dbReference type="ARBA" id="ARBA00022723"/>
    </source>
</evidence>
<dbReference type="InterPro" id="IPR018527">
    <property type="entry name" value="Rubredoxin_Fe_BS"/>
</dbReference>
<dbReference type="GO" id="GO:0046872">
    <property type="term" value="F:metal ion binding"/>
    <property type="evidence" value="ECO:0007669"/>
    <property type="project" value="UniProtKB-KW"/>
</dbReference>
<dbReference type="AlphaFoldDB" id="A0A0B5FL86"/>
<keyword evidence="1" id="KW-0479">Metal-binding</keyword>
<dbReference type="PROSITE" id="PS00202">
    <property type="entry name" value="RUBREDOXIN"/>
    <property type="match status" value="1"/>
</dbReference>
<dbReference type="KEGG" id="gsb:GSUB_00820"/>
<evidence type="ECO:0000313" key="4">
    <source>
        <dbReference type="Proteomes" id="UP000035036"/>
    </source>
</evidence>
<name>A0A0B5FL86_9BACT</name>
<dbReference type="RefSeq" id="WP_040198715.1">
    <property type="nucleotide sequence ID" value="NZ_CP010311.1"/>
</dbReference>
<sequence>MKRLHVFSLQERPLALLLKERLRYEGIDCLLRNEELFSALGEIPFLECRPELWIIDEEMLPRARKLIEGWLREDEVHEAWTCPACGEKLEGQFDSCWKCGQERG</sequence>
<dbReference type="Proteomes" id="UP000035036">
    <property type="component" value="Chromosome"/>
</dbReference>
<dbReference type="HOGENOM" id="CLU_155686_0_0_7"/>
<organism evidence="3 4">
    <name type="scientific">Geoalkalibacter subterraneus</name>
    <dbReference type="NCBI Taxonomy" id="483547"/>
    <lineage>
        <taxon>Bacteria</taxon>
        <taxon>Pseudomonadati</taxon>
        <taxon>Thermodesulfobacteriota</taxon>
        <taxon>Desulfuromonadia</taxon>
        <taxon>Desulfuromonadales</taxon>
        <taxon>Geoalkalibacteraceae</taxon>
        <taxon>Geoalkalibacter</taxon>
    </lineage>
</organism>
<dbReference type="Pfam" id="PF09413">
    <property type="entry name" value="DUF2007"/>
    <property type="match status" value="1"/>
</dbReference>
<gene>
    <name evidence="3" type="ORF">GSUB_00820</name>
</gene>
<feature type="domain" description="DUF2007" evidence="2">
    <location>
        <begin position="6"/>
        <end position="69"/>
    </location>
</feature>
<dbReference type="STRING" id="483547.GSUB_00820"/>